<protein>
    <submittedName>
        <fullName evidence="2">Uncharacterized protein</fullName>
    </submittedName>
</protein>
<feature type="compositionally biased region" description="Basic and acidic residues" evidence="1">
    <location>
        <begin position="71"/>
        <end position="86"/>
    </location>
</feature>
<gene>
    <name evidence="2" type="ORF">PCOR1329_LOCUS72577</name>
</gene>
<feature type="region of interest" description="Disordered" evidence="1">
    <location>
        <begin position="67"/>
        <end position="86"/>
    </location>
</feature>
<feature type="non-terminal residue" evidence="2">
    <location>
        <position position="1"/>
    </location>
</feature>
<organism evidence="2 3">
    <name type="scientific">Prorocentrum cordatum</name>
    <dbReference type="NCBI Taxonomy" id="2364126"/>
    <lineage>
        <taxon>Eukaryota</taxon>
        <taxon>Sar</taxon>
        <taxon>Alveolata</taxon>
        <taxon>Dinophyceae</taxon>
        <taxon>Prorocentrales</taxon>
        <taxon>Prorocentraceae</taxon>
        <taxon>Prorocentrum</taxon>
    </lineage>
</organism>
<evidence type="ECO:0000256" key="1">
    <source>
        <dbReference type="SAM" id="MobiDB-lite"/>
    </source>
</evidence>
<dbReference type="EMBL" id="CAUYUJ010019713">
    <property type="protein sequence ID" value="CAK0893123.1"/>
    <property type="molecule type" value="Genomic_DNA"/>
</dbReference>
<feature type="region of interest" description="Disordered" evidence="1">
    <location>
        <begin position="1"/>
        <end position="35"/>
    </location>
</feature>
<evidence type="ECO:0000313" key="3">
    <source>
        <dbReference type="Proteomes" id="UP001189429"/>
    </source>
</evidence>
<sequence length="355" mass="39999">QVSPVPKKSKAEGEDEDMIQASGEEEEQFGEFDDGNLMKQQFRALEVTSMEEAWGYCCCKRAQPAGNVGEVEEREKTEEQQRKEEEKNAKRIAYIFEHASEWIVEPRDSIPMELIGDSSTGVNWINGLWTTSNIIYPHIMGDIQNRLEQISVSFGMRPPSWGHNLFEWIYREGNERVDRLTWLARTKNSYVAFHTSLIEYASKTKLDGLRGFFDGGRSVEGCAAGWCIDLCVHGTWQLVAEEAFSLHASASVMFCEMIAAEPLCMAVEHVLGSLLHPDSCLISHLLGPVFCSLNILASYSNAYASVARQCEDKRCFLSFFLHLIPMPMSPWLGSVMIRDALTCYPVLRLGVLGFS</sequence>
<feature type="compositionally biased region" description="Acidic residues" evidence="1">
    <location>
        <begin position="13"/>
        <end position="34"/>
    </location>
</feature>
<reference evidence="2" key="1">
    <citation type="submission" date="2023-10" db="EMBL/GenBank/DDBJ databases">
        <authorList>
            <person name="Chen Y."/>
            <person name="Shah S."/>
            <person name="Dougan E. K."/>
            <person name="Thang M."/>
            <person name="Chan C."/>
        </authorList>
    </citation>
    <scope>NUCLEOTIDE SEQUENCE [LARGE SCALE GENOMIC DNA]</scope>
</reference>
<proteinExistence type="predicted"/>
<dbReference type="Proteomes" id="UP001189429">
    <property type="component" value="Unassembled WGS sequence"/>
</dbReference>
<keyword evidence="3" id="KW-1185">Reference proteome</keyword>
<comment type="caution">
    <text evidence="2">The sequence shown here is derived from an EMBL/GenBank/DDBJ whole genome shotgun (WGS) entry which is preliminary data.</text>
</comment>
<evidence type="ECO:0000313" key="2">
    <source>
        <dbReference type="EMBL" id="CAK0893123.1"/>
    </source>
</evidence>
<name>A0ABN9X651_9DINO</name>
<accession>A0ABN9X651</accession>